<feature type="transmembrane region" description="Helical" evidence="1">
    <location>
        <begin position="238"/>
        <end position="263"/>
    </location>
</feature>
<evidence type="ECO:0000256" key="1">
    <source>
        <dbReference type="SAM" id="Phobius"/>
    </source>
</evidence>
<keyword evidence="3" id="KW-1185">Reference proteome</keyword>
<dbReference type="EMBL" id="FOVP01000015">
    <property type="protein sequence ID" value="SFO08174.1"/>
    <property type="molecule type" value="Genomic_DNA"/>
</dbReference>
<gene>
    <name evidence="2" type="ORF">SAMN04487859_11542</name>
</gene>
<feature type="transmembrane region" description="Helical" evidence="1">
    <location>
        <begin position="275"/>
        <end position="293"/>
    </location>
</feature>
<evidence type="ECO:0000313" key="3">
    <source>
        <dbReference type="Proteomes" id="UP000198599"/>
    </source>
</evidence>
<feature type="transmembrane region" description="Helical" evidence="1">
    <location>
        <begin position="153"/>
        <end position="171"/>
    </location>
</feature>
<feature type="transmembrane region" description="Helical" evidence="1">
    <location>
        <begin position="413"/>
        <end position="442"/>
    </location>
</feature>
<keyword evidence="1" id="KW-1133">Transmembrane helix</keyword>
<dbReference type="Proteomes" id="UP000198599">
    <property type="component" value="Unassembled WGS sequence"/>
</dbReference>
<feature type="transmembrane region" description="Helical" evidence="1">
    <location>
        <begin position="87"/>
        <end position="104"/>
    </location>
</feature>
<dbReference type="AlphaFoldDB" id="A0A1I5E9I3"/>
<accession>A0A1I5E9I3</accession>
<feature type="transmembrane region" description="Helical" evidence="1">
    <location>
        <begin position="365"/>
        <end position="393"/>
    </location>
</feature>
<keyword evidence="1" id="KW-0812">Transmembrane</keyword>
<evidence type="ECO:0008006" key="4">
    <source>
        <dbReference type="Google" id="ProtNLM"/>
    </source>
</evidence>
<dbReference type="OrthoDB" id="7595044at2"/>
<sequence length="464" mass="51841">MPNGLAYLMLAVWPLVTLVMFRRWPIERALIWSLLGAYMFLPPPPAAFDFPLMPPLTKESLPSVVTFAICLYHYGRQAPLLPRGRVARVLVLLFIFSPVATVLGNMEPVFYGSIGLPALGLKDMVALVLLQFILILPFLMARQILASPQGLRELVGALFVGGMIYSLPMLLEVRLSPQLNIWIYGYFQHNFEQMIRDGGFRPIVFMYHGLWVAFFTVMAITCAIALAREADGRRRIILIGAALYLGLVLVLCKSLGSLIYGIYLAPLALLLPVRMQLRIAALMALVAISYPVLKGAGLVPVDWILEQAGRASPERANSLRFRLDNEDILMERAYLKPLFGWGSWGRNHILNPFTGIIETVTDGRWIILIGIYGWVGYMAEFGLIALPILMLWINSRRLARDDLSPLLGPVALLLAVNLIDMLPNATLTPLTWLFAGTLLGLAEKMRDQSPSRKRHGPLGWRPVM</sequence>
<feature type="transmembrane region" description="Helical" evidence="1">
    <location>
        <begin position="6"/>
        <end position="22"/>
    </location>
</feature>
<evidence type="ECO:0000313" key="2">
    <source>
        <dbReference type="EMBL" id="SFO08174.1"/>
    </source>
</evidence>
<protein>
    <recommendedName>
        <fullName evidence="4">O-antigen ligase like membrane protein</fullName>
    </recommendedName>
</protein>
<organism evidence="2 3">
    <name type="scientific">Roseovarius lutimaris</name>
    <dbReference type="NCBI Taxonomy" id="1005928"/>
    <lineage>
        <taxon>Bacteria</taxon>
        <taxon>Pseudomonadati</taxon>
        <taxon>Pseudomonadota</taxon>
        <taxon>Alphaproteobacteria</taxon>
        <taxon>Rhodobacterales</taxon>
        <taxon>Roseobacteraceae</taxon>
        <taxon>Roseovarius</taxon>
    </lineage>
</organism>
<dbReference type="RefSeq" id="WP_092839942.1">
    <property type="nucleotide sequence ID" value="NZ_FOVP01000015.1"/>
</dbReference>
<keyword evidence="1" id="KW-0472">Membrane</keyword>
<name>A0A1I5E9I3_9RHOB</name>
<feature type="transmembrane region" description="Helical" evidence="1">
    <location>
        <begin position="204"/>
        <end position="226"/>
    </location>
</feature>
<dbReference type="STRING" id="1005928.SAMN04487859_11542"/>
<proteinExistence type="predicted"/>
<reference evidence="3" key="1">
    <citation type="submission" date="2016-10" db="EMBL/GenBank/DDBJ databases">
        <authorList>
            <person name="Varghese N."/>
            <person name="Submissions S."/>
        </authorList>
    </citation>
    <scope>NUCLEOTIDE SEQUENCE [LARGE SCALE GENOMIC DNA]</scope>
    <source>
        <strain evidence="3">DSM 28463</strain>
    </source>
</reference>
<feature type="transmembrane region" description="Helical" evidence="1">
    <location>
        <begin position="124"/>
        <end position="141"/>
    </location>
</feature>